<evidence type="ECO:0000259" key="5">
    <source>
        <dbReference type="PROSITE" id="PS51186"/>
    </source>
</evidence>
<dbReference type="Pfam" id="PF00583">
    <property type="entry name" value="Acetyltransf_1"/>
    <property type="match status" value="1"/>
</dbReference>
<dbReference type="GO" id="GO:0016747">
    <property type="term" value="F:acyltransferase activity, transferring groups other than amino-acyl groups"/>
    <property type="evidence" value="ECO:0007669"/>
    <property type="project" value="InterPro"/>
</dbReference>
<protein>
    <submittedName>
        <fullName evidence="6">N-acyltransferase YncA</fullName>
        <ecNumber evidence="6">2.3.1.-</ecNumber>
    </submittedName>
</protein>
<dbReference type="SUPFAM" id="SSF55729">
    <property type="entry name" value="Acyl-CoA N-acyltransferases (Nat)"/>
    <property type="match status" value="1"/>
</dbReference>
<reference evidence="6 7" key="1">
    <citation type="submission" date="2016-07" db="EMBL/GenBank/DDBJ databases">
        <title>Draft Genome Sequence of Methylobrevis pamukkalensis PK2.</title>
        <authorList>
            <person name="Vasilenko O.V."/>
            <person name="Doronina N.V."/>
            <person name="Shmareva M.N."/>
            <person name="Tarlachkov S.V."/>
            <person name="Mustakhimov I."/>
            <person name="Trotsenko Y.A."/>
        </authorList>
    </citation>
    <scope>NUCLEOTIDE SEQUENCE [LARGE SCALE GENOMIC DNA]</scope>
    <source>
        <strain evidence="6 7">PK2</strain>
    </source>
</reference>
<dbReference type="EC" id="2.3.1.-" evidence="6"/>
<dbReference type="CDD" id="cd04301">
    <property type="entry name" value="NAT_SF"/>
    <property type="match status" value="1"/>
</dbReference>
<dbReference type="Gene3D" id="3.40.630.30">
    <property type="match status" value="1"/>
</dbReference>
<dbReference type="PANTHER" id="PTHR43072">
    <property type="entry name" value="N-ACETYLTRANSFERASE"/>
    <property type="match status" value="1"/>
</dbReference>
<comment type="catalytic activity">
    <reaction evidence="4">
        <text>L-methionine sulfone + acetyl-CoA = N-acetyl-L-methionine sulfone + CoA + H(+)</text>
        <dbReference type="Rhea" id="RHEA:47656"/>
        <dbReference type="ChEBI" id="CHEBI:15378"/>
        <dbReference type="ChEBI" id="CHEBI:57287"/>
        <dbReference type="ChEBI" id="CHEBI:57288"/>
        <dbReference type="ChEBI" id="CHEBI:87824"/>
        <dbReference type="ChEBI" id="CHEBI:87825"/>
    </reaction>
</comment>
<dbReference type="PANTHER" id="PTHR43072:SF23">
    <property type="entry name" value="UPF0039 PROTEIN C11D3.02C"/>
    <property type="match status" value="1"/>
</dbReference>
<name>A0A1E3H2H2_9HYPH</name>
<dbReference type="PATRIC" id="fig|1439726.3.peg.2292"/>
<evidence type="ECO:0000256" key="2">
    <source>
        <dbReference type="ARBA" id="ARBA00023315"/>
    </source>
</evidence>
<evidence type="ECO:0000256" key="1">
    <source>
        <dbReference type="ARBA" id="ARBA00022679"/>
    </source>
</evidence>
<dbReference type="AlphaFoldDB" id="A0A1E3H2H2"/>
<proteinExistence type="predicted"/>
<keyword evidence="1 6" id="KW-0808">Transferase</keyword>
<comment type="caution">
    <text evidence="6">The sequence shown here is derived from an EMBL/GenBank/DDBJ whole genome shotgun (WGS) entry which is preliminary data.</text>
</comment>
<dbReference type="FunFam" id="3.40.630.30:FF:000026">
    <property type="entry name" value="Phosphinothricin acetyltransferase"/>
    <property type="match status" value="1"/>
</dbReference>
<sequence length="164" mass="18172">MPLIRHAQPQDLPGILDIYNDAVLKTTAIWNETPVDLANRQSWYESRISSGQPILVAVREEHVLGYASYGPFRAFEGFRATGELSLYVSSRSRGHGIGRQLLQTLIVEAGERGLHVLVAGIEAGNTVSIRLHESLGFVESGRMPEVGQKFGRYLDLVLMQRQVG</sequence>
<organism evidence="6 7">
    <name type="scientific">Methylobrevis pamukkalensis</name>
    <dbReference type="NCBI Taxonomy" id="1439726"/>
    <lineage>
        <taxon>Bacteria</taxon>
        <taxon>Pseudomonadati</taxon>
        <taxon>Pseudomonadota</taxon>
        <taxon>Alphaproteobacteria</taxon>
        <taxon>Hyphomicrobiales</taxon>
        <taxon>Pleomorphomonadaceae</taxon>
        <taxon>Methylobrevis</taxon>
    </lineage>
</organism>
<dbReference type="OrthoDB" id="5459937at2"/>
<evidence type="ECO:0000256" key="3">
    <source>
        <dbReference type="ARBA" id="ARBA00050603"/>
    </source>
</evidence>
<evidence type="ECO:0000313" key="6">
    <source>
        <dbReference type="EMBL" id="ODN70494.1"/>
    </source>
</evidence>
<dbReference type="RefSeq" id="WP_069306867.1">
    <property type="nucleotide sequence ID" value="NZ_MCRJ01000048.1"/>
</dbReference>
<keyword evidence="7" id="KW-1185">Reference proteome</keyword>
<dbReference type="InterPro" id="IPR016181">
    <property type="entry name" value="Acyl_CoA_acyltransferase"/>
</dbReference>
<keyword evidence="2 6" id="KW-0012">Acyltransferase</keyword>
<dbReference type="InterPro" id="IPR000182">
    <property type="entry name" value="GNAT_dom"/>
</dbReference>
<evidence type="ECO:0000256" key="4">
    <source>
        <dbReference type="ARBA" id="ARBA00051334"/>
    </source>
</evidence>
<comment type="catalytic activity">
    <reaction evidence="3">
        <text>L-methionine sulfoximine + acetyl-CoA = N-acetyl-L-methionine sulfoximine + CoA + H(+)</text>
        <dbReference type="Rhea" id="RHEA:47660"/>
        <dbReference type="ChEBI" id="CHEBI:15378"/>
        <dbReference type="ChEBI" id="CHEBI:57287"/>
        <dbReference type="ChEBI" id="CHEBI:57288"/>
        <dbReference type="ChEBI" id="CHEBI:87826"/>
        <dbReference type="ChEBI" id="CHEBI:87827"/>
    </reaction>
</comment>
<dbReference type="PROSITE" id="PS51186">
    <property type="entry name" value="GNAT"/>
    <property type="match status" value="1"/>
</dbReference>
<dbReference type="Proteomes" id="UP000094622">
    <property type="component" value="Unassembled WGS sequence"/>
</dbReference>
<feature type="domain" description="N-acetyltransferase" evidence="5">
    <location>
        <begin position="2"/>
        <end position="164"/>
    </location>
</feature>
<dbReference type="EMBL" id="MCRJ01000048">
    <property type="protein sequence ID" value="ODN70494.1"/>
    <property type="molecule type" value="Genomic_DNA"/>
</dbReference>
<gene>
    <name evidence="6" type="primary">yncA</name>
    <name evidence="6" type="ORF">A6302_02170</name>
</gene>
<evidence type="ECO:0000313" key="7">
    <source>
        <dbReference type="Proteomes" id="UP000094622"/>
    </source>
</evidence>
<accession>A0A1E3H2H2</accession>